<reference evidence="1 2" key="1">
    <citation type="submission" date="2015-08" db="EMBL/GenBank/DDBJ databases">
        <title>Emmonsia species relationships and genome sequence.</title>
        <authorList>
            <person name="Cuomo C.A."/>
            <person name="Schwartz I.S."/>
            <person name="Kenyon C."/>
            <person name="De Hoog G.S."/>
            <person name="Govender N.P."/>
            <person name="Botha A."/>
            <person name="Moreno L."/>
            <person name="De Vries M."/>
            <person name="Munoz J.F."/>
            <person name="Stielow J.B."/>
        </authorList>
    </citation>
    <scope>NUCLEOTIDE SEQUENCE [LARGE SCALE GENOMIC DNA]</scope>
    <source>
        <strain evidence="1 2">EI222</strain>
    </source>
</reference>
<comment type="caution">
    <text evidence="1">The sequence shown here is derived from an EMBL/GenBank/DDBJ whole genome shotgun (WGS) entry which is preliminary data.</text>
</comment>
<name>A0A1J9QBJ2_9EURO</name>
<sequence length="170" mass="19331">MECTPSRQISFTDMMQTPAERVRRRHICTLHLSGIRTLFRQPFPWDIAPLGILQKCWLSAPPGDLVFIRYPQRAVLIAVGIWASTARSKAEKAQRVPYQALKLTEEQIVEAEETVLAERLRSIAGMHCLVQLVLRVVAGRSDSLGVGMGRLETKMQGDWPVYRRIISQYV</sequence>
<dbReference type="VEuPathDB" id="FungiDB:ACJ73_02413"/>
<gene>
    <name evidence="1" type="ORF">ACJ73_02413</name>
</gene>
<organism evidence="1 2">
    <name type="scientific">Blastomyces percursus</name>
    <dbReference type="NCBI Taxonomy" id="1658174"/>
    <lineage>
        <taxon>Eukaryota</taxon>
        <taxon>Fungi</taxon>
        <taxon>Dikarya</taxon>
        <taxon>Ascomycota</taxon>
        <taxon>Pezizomycotina</taxon>
        <taxon>Eurotiomycetes</taxon>
        <taxon>Eurotiomycetidae</taxon>
        <taxon>Onygenales</taxon>
        <taxon>Ajellomycetaceae</taxon>
        <taxon>Blastomyces</taxon>
    </lineage>
</organism>
<evidence type="ECO:0000313" key="1">
    <source>
        <dbReference type="EMBL" id="OJD26214.1"/>
    </source>
</evidence>
<keyword evidence="2" id="KW-1185">Reference proteome</keyword>
<dbReference type="Proteomes" id="UP000242791">
    <property type="component" value="Unassembled WGS sequence"/>
</dbReference>
<dbReference type="EMBL" id="LGTZ01000256">
    <property type="protein sequence ID" value="OJD26214.1"/>
    <property type="molecule type" value="Genomic_DNA"/>
</dbReference>
<dbReference type="AlphaFoldDB" id="A0A1J9QBJ2"/>
<evidence type="ECO:0000313" key="2">
    <source>
        <dbReference type="Proteomes" id="UP000242791"/>
    </source>
</evidence>
<protein>
    <submittedName>
        <fullName evidence="1">Uncharacterized protein</fullName>
    </submittedName>
</protein>
<dbReference type="OrthoDB" id="10530488at2759"/>
<accession>A0A1J9QBJ2</accession>
<proteinExistence type="predicted"/>